<evidence type="ECO:0000256" key="1">
    <source>
        <dbReference type="SAM" id="MobiDB-lite"/>
    </source>
</evidence>
<dbReference type="NCBIfam" id="NF040712">
    <property type="entry name" value="SepH"/>
    <property type="match status" value="1"/>
</dbReference>
<sequence>MRELRVIGLEPGGAHVVCSDPDTGEKFRIPADDKLRAASRGDIARLGQIEIESDCQMRPREIQARIRAGASVEQVAEEAGVPQSKVERFAYPVLLERSRAADMAQAGHPVRPDGPTVDTLAEIVAQAFRARGHDLDVATWDAWKDEDGHWVAQLQWQAGRTTNAAHWRYQPDAHGGTITALDDTASQLVDPDHGRPLRGLATVPSQGVFGPADFEQDHEHEHETADDSSILLTDNEIDDVMVESTEQAEHDEHDEQEPKPAPQHTPGKDKRGKPALPSWDDVLLGVRSNGRG</sequence>
<dbReference type="InterPro" id="IPR047682">
    <property type="entry name" value="SepH-like"/>
</dbReference>
<feature type="compositionally biased region" description="Basic and acidic residues" evidence="1">
    <location>
        <begin position="215"/>
        <end position="225"/>
    </location>
</feature>
<dbReference type="Proteomes" id="UP001160334">
    <property type="component" value="Unassembled WGS sequence"/>
</dbReference>
<evidence type="ECO:0000313" key="3">
    <source>
        <dbReference type="EMBL" id="MDH6280854.1"/>
    </source>
</evidence>
<feature type="compositionally biased region" description="Basic and acidic residues" evidence="1">
    <location>
        <begin position="247"/>
        <end position="258"/>
    </location>
</feature>
<evidence type="ECO:0000259" key="2">
    <source>
        <dbReference type="Pfam" id="PF11268"/>
    </source>
</evidence>
<evidence type="ECO:0000313" key="4">
    <source>
        <dbReference type="Proteomes" id="UP001160334"/>
    </source>
</evidence>
<feature type="region of interest" description="Disordered" evidence="1">
    <location>
        <begin position="187"/>
        <end position="292"/>
    </location>
</feature>
<name>A0ABT6MBS5_9NOCA</name>
<dbReference type="Pfam" id="PF11268">
    <property type="entry name" value="DUF3071"/>
    <property type="match status" value="1"/>
</dbReference>
<keyword evidence="4" id="KW-1185">Reference proteome</keyword>
<dbReference type="EMBL" id="JARXVC010000004">
    <property type="protein sequence ID" value="MDH6280854.1"/>
    <property type="molecule type" value="Genomic_DNA"/>
</dbReference>
<dbReference type="RefSeq" id="WP_280760188.1">
    <property type="nucleotide sequence ID" value="NZ_JARXVC010000004.1"/>
</dbReference>
<reference evidence="3 4" key="1">
    <citation type="submission" date="2023-04" db="EMBL/GenBank/DDBJ databases">
        <title>Forest soil microbial communities from Buena Vista Peninsula, Colon Province, Panama.</title>
        <authorList>
            <person name="Bouskill N."/>
        </authorList>
    </citation>
    <scope>NUCLEOTIDE SEQUENCE [LARGE SCALE GENOMIC DNA]</scope>
    <source>
        <strain evidence="3 4">CFH S0262</strain>
    </source>
</reference>
<organism evidence="3 4">
    <name type="scientific">Prescottella agglutinans</name>
    <dbReference type="NCBI Taxonomy" id="1644129"/>
    <lineage>
        <taxon>Bacteria</taxon>
        <taxon>Bacillati</taxon>
        <taxon>Actinomycetota</taxon>
        <taxon>Actinomycetes</taxon>
        <taxon>Mycobacteriales</taxon>
        <taxon>Nocardiaceae</taxon>
        <taxon>Prescottella</taxon>
    </lineage>
</organism>
<feature type="domain" description="DUF3071" evidence="2">
    <location>
        <begin position="1"/>
        <end position="169"/>
    </location>
</feature>
<accession>A0ABT6MBS5</accession>
<protein>
    <recommendedName>
        <fullName evidence="2">DUF3071 domain-containing protein</fullName>
    </recommendedName>
</protein>
<dbReference type="InterPro" id="IPR021421">
    <property type="entry name" value="DUF3071"/>
</dbReference>
<proteinExistence type="predicted"/>
<gene>
    <name evidence="3" type="ORF">M2280_002067</name>
</gene>
<comment type="caution">
    <text evidence="3">The sequence shown here is derived from an EMBL/GenBank/DDBJ whole genome shotgun (WGS) entry which is preliminary data.</text>
</comment>